<evidence type="ECO:0000313" key="4">
    <source>
        <dbReference type="EMBL" id="EWT06502.1"/>
    </source>
</evidence>
<feature type="region of interest" description="Disordered" evidence="1">
    <location>
        <begin position="27"/>
        <end position="53"/>
    </location>
</feature>
<dbReference type="InterPro" id="IPR039424">
    <property type="entry name" value="SBP_5"/>
</dbReference>
<proteinExistence type="predicted"/>
<gene>
    <name evidence="4" type="ORF">N864_20690</name>
</gene>
<name>W9GN67_9MICO</name>
<dbReference type="SUPFAM" id="SSF53850">
    <property type="entry name" value="Periplasmic binding protein-like II"/>
    <property type="match status" value="1"/>
</dbReference>
<dbReference type="GO" id="GO:0042597">
    <property type="term" value="C:periplasmic space"/>
    <property type="evidence" value="ECO:0007669"/>
    <property type="project" value="UniProtKB-ARBA"/>
</dbReference>
<evidence type="ECO:0000256" key="1">
    <source>
        <dbReference type="SAM" id="MobiDB-lite"/>
    </source>
</evidence>
<dbReference type="Gene3D" id="3.90.76.10">
    <property type="entry name" value="Dipeptide-binding Protein, Domain 1"/>
    <property type="match status" value="1"/>
</dbReference>
<dbReference type="OrthoDB" id="9046151at2"/>
<dbReference type="Pfam" id="PF00496">
    <property type="entry name" value="SBP_bac_5"/>
    <property type="match status" value="1"/>
</dbReference>
<feature type="domain" description="Solute-binding protein family 5" evidence="3">
    <location>
        <begin position="85"/>
        <end position="457"/>
    </location>
</feature>
<evidence type="ECO:0000256" key="2">
    <source>
        <dbReference type="SAM" id="SignalP"/>
    </source>
</evidence>
<dbReference type="Gene3D" id="3.10.105.10">
    <property type="entry name" value="Dipeptide-binding Protein, Domain 3"/>
    <property type="match status" value="1"/>
</dbReference>
<keyword evidence="2" id="KW-0732">Signal</keyword>
<reference evidence="5" key="1">
    <citation type="submission" date="2013-08" db="EMBL/GenBank/DDBJ databases">
        <title>Intrasporangium oryzae NRRL B-24470.</title>
        <authorList>
            <person name="Liu H."/>
            <person name="Wang G."/>
        </authorList>
    </citation>
    <scope>NUCLEOTIDE SEQUENCE [LARGE SCALE GENOMIC DNA]</scope>
    <source>
        <strain evidence="5">Q5-1</strain>
    </source>
</reference>
<dbReference type="GO" id="GO:0043190">
    <property type="term" value="C:ATP-binding cassette (ABC) transporter complex"/>
    <property type="evidence" value="ECO:0007669"/>
    <property type="project" value="InterPro"/>
</dbReference>
<dbReference type="Gene3D" id="3.40.190.10">
    <property type="entry name" value="Periplasmic binding protein-like II"/>
    <property type="match status" value="1"/>
</dbReference>
<evidence type="ECO:0000313" key="5">
    <source>
        <dbReference type="Proteomes" id="UP000019494"/>
    </source>
</evidence>
<dbReference type="GO" id="GO:1904680">
    <property type="term" value="F:peptide transmembrane transporter activity"/>
    <property type="evidence" value="ECO:0007669"/>
    <property type="project" value="TreeGrafter"/>
</dbReference>
<dbReference type="PIRSF" id="PIRSF002741">
    <property type="entry name" value="MppA"/>
    <property type="match status" value="1"/>
</dbReference>
<dbReference type="EMBL" id="AWQS01000044">
    <property type="protein sequence ID" value="EWT06502.1"/>
    <property type="molecule type" value="Genomic_DNA"/>
</dbReference>
<dbReference type="PANTHER" id="PTHR30290:SF83">
    <property type="entry name" value="ABC TRANSPORTER SUBSTRATE-BINDING PROTEIN"/>
    <property type="match status" value="1"/>
</dbReference>
<sequence length="537" mass="57163">MTKPGLRLAIGATAAALLLASCGGGAGGSNSPSAGATDGSGSPGGSFTVASSEPDHLTPGNSWSFYLESLMFTGPLTIDAQTGETRPGAAESVTSSDQKVWTIKLKPGQKFSNGEPVTADTFVSAWNATALGSNAWAQNSNFALFEGYADLNPAQGEPKTKSLSGVKVIDENTIEVTLTKAFGLFPYVIASYAFAPLPKAAFDDPKAFDSAPIGNGPYQIQGKHEPNKPITLVRNKSFQGTAGKADSITFKPYTSYGTAYNDLLAGNTDIVYPVPADRLGDAETRLKGRTAVATIPNLNYFAFPSWDKRFHDVRIRQAFSMAIDRDALTKSILKGSGEPARSIAPSSAVGATENACSACAYDPAKAKQLLDEAGGWTGPLKLYATQYETNDQILQAVANQLRTNLGIKDISFETPPYAQLDEKVKGKKIDGPFLYYWGAYFPHVGNFLQPLLTKDGIANDTGYTNAEFEKLVNQADSSPIEQGLPLYAQAEKLAWQDMPIAPLYYGRFTAAWTKNVTNVPVGVNGLGDLGQVSVVKK</sequence>
<dbReference type="CDD" id="cd00995">
    <property type="entry name" value="PBP2_NikA_DppA_OppA_like"/>
    <property type="match status" value="1"/>
</dbReference>
<dbReference type="AlphaFoldDB" id="W9GN67"/>
<dbReference type="InterPro" id="IPR030678">
    <property type="entry name" value="Peptide/Ni-bd"/>
</dbReference>
<dbReference type="PROSITE" id="PS51257">
    <property type="entry name" value="PROKAR_LIPOPROTEIN"/>
    <property type="match status" value="1"/>
</dbReference>
<dbReference type="PANTHER" id="PTHR30290">
    <property type="entry name" value="PERIPLASMIC BINDING COMPONENT OF ABC TRANSPORTER"/>
    <property type="match status" value="1"/>
</dbReference>
<dbReference type="RefSeq" id="WP_051518322.1">
    <property type="nucleotide sequence ID" value="NZ_AWQS01000044.1"/>
</dbReference>
<organism evidence="4 5">
    <name type="scientific">Intrasporangium chromatireducens Q5-1</name>
    <dbReference type="NCBI Taxonomy" id="584657"/>
    <lineage>
        <taxon>Bacteria</taxon>
        <taxon>Bacillati</taxon>
        <taxon>Actinomycetota</taxon>
        <taxon>Actinomycetes</taxon>
        <taxon>Micrococcales</taxon>
        <taxon>Intrasporangiaceae</taxon>
        <taxon>Intrasporangium</taxon>
    </lineage>
</organism>
<keyword evidence="5" id="KW-1185">Reference proteome</keyword>
<dbReference type="GO" id="GO:0015833">
    <property type="term" value="P:peptide transport"/>
    <property type="evidence" value="ECO:0007669"/>
    <property type="project" value="TreeGrafter"/>
</dbReference>
<dbReference type="InterPro" id="IPR000914">
    <property type="entry name" value="SBP_5_dom"/>
</dbReference>
<feature type="signal peptide" evidence="2">
    <location>
        <begin position="1"/>
        <end position="26"/>
    </location>
</feature>
<feature type="chain" id="PRO_5038675093" evidence="2">
    <location>
        <begin position="27"/>
        <end position="537"/>
    </location>
</feature>
<protein>
    <submittedName>
        <fullName evidence="4">4-phytase</fullName>
    </submittedName>
</protein>
<accession>W9GN67</accession>
<comment type="caution">
    <text evidence="4">The sequence shown here is derived from an EMBL/GenBank/DDBJ whole genome shotgun (WGS) entry which is preliminary data.</text>
</comment>
<dbReference type="Proteomes" id="UP000019494">
    <property type="component" value="Unassembled WGS sequence"/>
</dbReference>
<evidence type="ECO:0000259" key="3">
    <source>
        <dbReference type="Pfam" id="PF00496"/>
    </source>
</evidence>